<dbReference type="Proteomes" id="UP000663829">
    <property type="component" value="Unassembled WGS sequence"/>
</dbReference>
<evidence type="ECO:0000313" key="4">
    <source>
        <dbReference type="Proteomes" id="UP000663829"/>
    </source>
</evidence>
<sequence length="104" mass="11576">MSFAVTKVKCHLVPRYGYYGLLAAGGLRYARLSSWWWWLAFFTSCIIIHAVVECNRYGYYGLLAAGGLRYAAGYYRYADRLAAGGLGGYGYDRLAARAGVDRPV</sequence>
<gene>
    <name evidence="2" type="ORF">GPM918_LOCUS35679</name>
    <name evidence="3" type="ORF">SRO942_LOCUS36398</name>
</gene>
<keyword evidence="4" id="KW-1185">Reference proteome</keyword>
<keyword evidence="1" id="KW-0472">Membrane</keyword>
<proteinExistence type="predicted"/>
<accession>A0A815RHU1</accession>
<reference evidence="2" key="1">
    <citation type="submission" date="2021-02" db="EMBL/GenBank/DDBJ databases">
        <authorList>
            <person name="Nowell W R."/>
        </authorList>
    </citation>
    <scope>NUCLEOTIDE SEQUENCE</scope>
</reference>
<comment type="caution">
    <text evidence="2">The sequence shown here is derived from an EMBL/GenBank/DDBJ whole genome shotgun (WGS) entry which is preliminary data.</text>
</comment>
<dbReference type="EMBL" id="CAJOBC010086343">
    <property type="protein sequence ID" value="CAF4342929.1"/>
    <property type="molecule type" value="Genomic_DNA"/>
</dbReference>
<keyword evidence="1" id="KW-1133">Transmembrane helix</keyword>
<keyword evidence="1" id="KW-0812">Transmembrane</keyword>
<evidence type="ECO:0000313" key="2">
    <source>
        <dbReference type="EMBL" id="CAF1476982.1"/>
    </source>
</evidence>
<dbReference type="EMBL" id="CAJNOQ010020872">
    <property type="protein sequence ID" value="CAF1476982.1"/>
    <property type="molecule type" value="Genomic_DNA"/>
</dbReference>
<protein>
    <submittedName>
        <fullName evidence="2">Uncharacterized protein</fullName>
    </submittedName>
</protein>
<name>A0A815RHU1_9BILA</name>
<dbReference type="Proteomes" id="UP000681722">
    <property type="component" value="Unassembled WGS sequence"/>
</dbReference>
<evidence type="ECO:0000313" key="3">
    <source>
        <dbReference type="EMBL" id="CAF4342929.1"/>
    </source>
</evidence>
<feature type="transmembrane region" description="Helical" evidence="1">
    <location>
        <begin position="35"/>
        <end position="52"/>
    </location>
</feature>
<evidence type="ECO:0000256" key="1">
    <source>
        <dbReference type="SAM" id="Phobius"/>
    </source>
</evidence>
<dbReference type="AlphaFoldDB" id="A0A815RHU1"/>
<organism evidence="2 4">
    <name type="scientific">Didymodactylos carnosus</name>
    <dbReference type="NCBI Taxonomy" id="1234261"/>
    <lineage>
        <taxon>Eukaryota</taxon>
        <taxon>Metazoa</taxon>
        <taxon>Spiralia</taxon>
        <taxon>Gnathifera</taxon>
        <taxon>Rotifera</taxon>
        <taxon>Eurotatoria</taxon>
        <taxon>Bdelloidea</taxon>
        <taxon>Philodinida</taxon>
        <taxon>Philodinidae</taxon>
        <taxon>Didymodactylos</taxon>
    </lineage>
</organism>